<proteinExistence type="predicted"/>
<dbReference type="CDD" id="cd07067">
    <property type="entry name" value="HP_PGM_like"/>
    <property type="match status" value="1"/>
</dbReference>
<feature type="site" description="Transition state stabilizer" evidence="3">
    <location>
        <position position="177"/>
    </location>
</feature>
<accession>A0A2A9D297</accession>
<dbReference type="SUPFAM" id="SSF53254">
    <property type="entry name" value="Phosphoglycerate mutase-like"/>
    <property type="match status" value="1"/>
</dbReference>
<dbReference type="AlphaFoldDB" id="A0A2A9D297"/>
<feature type="active site" description="Proton donor/acceptor" evidence="1">
    <location>
        <position position="92"/>
    </location>
</feature>
<comment type="caution">
    <text evidence="4">The sequence shown here is derived from an EMBL/GenBank/DDBJ whole genome shotgun (WGS) entry which is preliminary data.</text>
</comment>
<feature type="active site" description="Tele-phosphohistidine intermediate" evidence="1">
    <location>
        <position position="22"/>
    </location>
</feature>
<evidence type="ECO:0000313" key="5">
    <source>
        <dbReference type="Proteomes" id="UP000224915"/>
    </source>
</evidence>
<dbReference type="GO" id="GO:0101006">
    <property type="term" value="F:protein histidine phosphatase activity"/>
    <property type="evidence" value="ECO:0007669"/>
    <property type="project" value="TreeGrafter"/>
</dbReference>
<evidence type="ECO:0000256" key="2">
    <source>
        <dbReference type="PIRSR" id="PIRSR613078-2"/>
    </source>
</evidence>
<dbReference type="InterPro" id="IPR050275">
    <property type="entry name" value="PGM_Phosphatase"/>
</dbReference>
<keyword evidence="5" id="KW-1185">Reference proteome</keyword>
<dbReference type="PANTHER" id="PTHR48100:SF15">
    <property type="entry name" value="SEDOHEPTULOSE 1,7-BISPHOSPHATASE"/>
    <property type="match status" value="1"/>
</dbReference>
<dbReference type="SMART" id="SM00855">
    <property type="entry name" value="PGAM"/>
    <property type="match status" value="1"/>
</dbReference>
<feature type="binding site" evidence="2">
    <location>
        <begin position="34"/>
        <end position="35"/>
    </location>
    <ligand>
        <name>substrate</name>
    </ligand>
</feature>
<evidence type="ECO:0000256" key="3">
    <source>
        <dbReference type="PIRSR" id="PIRSR613078-3"/>
    </source>
</evidence>
<name>A0A2A9D297_9MICO</name>
<gene>
    <name evidence="4" type="ORF">ATL40_2056</name>
</gene>
<reference evidence="4 5" key="1">
    <citation type="submission" date="2017-10" db="EMBL/GenBank/DDBJ databases">
        <title>Sequencing the genomes of 1000 actinobacteria strains.</title>
        <authorList>
            <person name="Klenk H.-P."/>
        </authorList>
    </citation>
    <scope>NUCLEOTIDE SEQUENCE [LARGE SCALE GENOMIC DNA]</scope>
    <source>
        <strain evidence="4 5">DSM 21801</strain>
    </source>
</reference>
<feature type="binding site" evidence="2">
    <location>
        <begin position="92"/>
        <end position="95"/>
    </location>
    <ligand>
        <name>substrate</name>
    </ligand>
</feature>
<dbReference type="InterPro" id="IPR029033">
    <property type="entry name" value="His_PPase_superfam"/>
</dbReference>
<evidence type="ECO:0000313" key="4">
    <source>
        <dbReference type="EMBL" id="PFG20456.1"/>
    </source>
</evidence>
<feature type="binding site" evidence="2">
    <location>
        <position position="71"/>
    </location>
    <ligand>
        <name>substrate</name>
    </ligand>
</feature>
<dbReference type="Gene3D" id="3.40.50.1240">
    <property type="entry name" value="Phosphoglycerate mutase-like"/>
    <property type="match status" value="1"/>
</dbReference>
<organism evidence="4 5">
    <name type="scientific">Serinibacter salmoneus</name>
    <dbReference type="NCBI Taxonomy" id="556530"/>
    <lineage>
        <taxon>Bacteria</taxon>
        <taxon>Bacillati</taxon>
        <taxon>Actinomycetota</taxon>
        <taxon>Actinomycetes</taxon>
        <taxon>Micrococcales</taxon>
        <taxon>Beutenbergiaceae</taxon>
        <taxon>Serinibacter</taxon>
    </lineage>
</organism>
<protein>
    <submittedName>
        <fullName evidence="4">Putative phosphoglycerate mutase</fullName>
    </submittedName>
</protein>
<dbReference type="EMBL" id="PDJD01000001">
    <property type="protein sequence ID" value="PFG20456.1"/>
    <property type="molecule type" value="Genomic_DNA"/>
</dbReference>
<dbReference type="GO" id="GO:0070297">
    <property type="term" value="P:regulation of phosphorelay signal transduction system"/>
    <property type="evidence" value="ECO:0007669"/>
    <property type="project" value="TreeGrafter"/>
</dbReference>
<evidence type="ECO:0000256" key="1">
    <source>
        <dbReference type="PIRSR" id="PIRSR613078-1"/>
    </source>
</evidence>
<sequence>MAATAPAPVDKADWGELVVVRHGETAWSRTGRHTGRSDIPLTPAGVEQARAQGEALAGRTFALTLVSPLQRARHTAELLGHGDGEPEPDLMEWDYGPVEGLTRVQVIEALGHPWAALGDGVRQPLTISGTDDLPPEQRNAHPGPGELVEEVAARAARVIARAEPVLRSGGDVLFVAHGHVLRILTATWLELHADVAERLEMGTAARSVLGYDRGARCLRHWNVPPGVKE</sequence>
<dbReference type="Pfam" id="PF00300">
    <property type="entry name" value="His_Phos_1"/>
    <property type="match status" value="1"/>
</dbReference>
<dbReference type="PANTHER" id="PTHR48100">
    <property type="entry name" value="BROAD-SPECIFICITY PHOSPHATASE YOR283W-RELATED"/>
    <property type="match status" value="1"/>
</dbReference>
<dbReference type="InterPro" id="IPR013078">
    <property type="entry name" value="His_Pase_superF_clade-1"/>
</dbReference>
<dbReference type="Proteomes" id="UP000224915">
    <property type="component" value="Unassembled WGS sequence"/>
</dbReference>
<dbReference type="RefSeq" id="WP_245866986.1">
    <property type="nucleotide sequence ID" value="NZ_PDJD01000001.1"/>
</dbReference>